<dbReference type="EMBL" id="WHUW01000085">
    <property type="protein sequence ID" value="KAF8426810.1"/>
    <property type="molecule type" value="Genomic_DNA"/>
</dbReference>
<dbReference type="AlphaFoldDB" id="A0AAD4G884"/>
<proteinExistence type="predicted"/>
<dbReference type="Proteomes" id="UP001194468">
    <property type="component" value="Unassembled WGS sequence"/>
</dbReference>
<gene>
    <name evidence="1" type="ORF">L210DRAFT_3634536</name>
</gene>
<protein>
    <submittedName>
        <fullName evidence="1">Uncharacterized protein</fullName>
    </submittedName>
</protein>
<keyword evidence="2" id="KW-1185">Reference proteome</keyword>
<sequence>MHWMSLVIATGCKFHLNGKPWGYSFCGANLAVLLPHGTRRSTRPTHTIAHRARCYRIVDRNIEEHPAYIPIGSIYHLVWIGLLSPAWLEPTGSPEVRLSRDKSGFSVCLDAFHNALHCCDYGDPAVTGPPTALPLHPGAGQLFLMLQQPSPRNHTTSQHNYGPTIELHSQTKCTFEAVVGQENHGDWVDSFIDGDLLGQMILRNEVG</sequence>
<reference evidence="1" key="2">
    <citation type="journal article" date="2020" name="Nat. Commun.">
        <title>Large-scale genome sequencing of mycorrhizal fungi provides insights into the early evolution of symbiotic traits.</title>
        <authorList>
            <person name="Miyauchi S."/>
            <person name="Kiss E."/>
            <person name="Kuo A."/>
            <person name="Drula E."/>
            <person name="Kohler A."/>
            <person name="Sanchez-Garcia M."/>
            <person name="Morin E."/>
            <person name="Andreopoulos B."/>
            <person name="Barry K.W."/>
            <person name="Bonito G."/>
            <person name="Buee M."/>
            <person name="Carver A."/>
            <person name="Chen C."/>
            <person name="Cichocki N."/>
            <person name="Clum A."/>
            <person name="Culley D."/>
            <person name="Crous P.W."/>
            <person name="Fauchery L."/>
            <person name="Girlanda M."/>
            <person name="Hayes R.D."/>
            <person name="Keri Z."/>
            <person name="LaButti K."/>
            <person name="Lipzen A."/>
            <person name="Lombard V."/>
            <person name="Magnuson J."/>
            <person name="Maillard F."/>
            <person name="Murat C."/>
            <person name="Nolan M."/>
            <person name="Ohm R.A."/>
            <person name="Pangilinan J."/>
            <person name="Pereira M.F."/>
            <person name="Perotto S."/>
            <person name="Peter M."/>
            <person name="Pfister S."/>
            <person name="Riley R."/>
            <person name="Sitrit Y."/>
            <person name="Stielow J.B."/>
            <person name="Szollosi G."/>
            <person name="Zifcakova L."/>
            <person name="Stursova M."/>
            <person name="Spatafora J.W."/>
            <person name="Tedersoo L."/>
            <person name="Vaario L.M."/>
            <person name="Yamada A."/>
            <person name="Yan M."/>
            <person name="Wang P."/>
            <person name="Xu J."/>
            <person name="Bruns T."/>
            <person name="Baldrian P."/>
            <person name="Vilgalys R."/>
            <person name="Dunand C."/>
            <person name="Henrissat B."/>
            <person name="Grigoriev I.V."/>
            <person name="Hibbett D."/>
            <person name="Nagy L.G."/>
            <person name="Martin F.M."/>
        </authorList>
    </citation>
    <scope>NUCLEOTIDE SEQUENCE</scope>
    <source>
        <strain evidence="1">BED1</strain>
    </source>
</reference>
<evidence type="ECO:0000313" key="1">
    <source>
        <dbReference type="EMBL" id="KAF8426810.1"/>
    </source>
</evidence>
<accession>A0AAD4G884</accession>
<evidence type="ECO:0000313" key="2">
    <source>
        <dbReference type="Proteomes" id="UP001194468"/>
    </source>
</evidence>
<organism evidence="1 2">
    <name type="scientific">Boletus edulis BED1</name>
    <dbReference type="NCBI Taxonomy" id="1328754"/>
    <lineage>
        <taxon>Eukaryota</taxon>
        <taxon>Fungi</taxon>
        <taxon>Dikarya</taxon>
        <taxon>Basidiomycota</taxon>
        <taxon>Agaricomycotina</taxon>
        <taxon>Agaricomycetes</taxon>
        <taxon>Agaricomycetidae</taxon>
        <taxon>Boletales</taxon>
        <taxon>Boletineae</taxon>
        <taxon>Boletaceae</taxon>
        <taxon>Boletoideae</taxon>
        <taxon>Boletus</taxon>
    </lineage>
</organism>
<name>A0AAD4G884_BOLED</name>
<comment type="caution">
    <text evidence="1">The sequence shown here is derived from an EMBL/GenBank/DDBJ whole genome shotgun (WGS) entry which is preliminary data.</text>
</comment>
<reference evidence="1" key="1">
    <citation type="submission" date="2019-10" db="EMBL/GenBank/DDBJ databases">
        <authorList>
            <consortium name="DOE Joint Genome Institute"/>
            <person name="Kuo A."/>
            <person name="Miyauchi S."/>
            <person name="Kiss E."/>
            <person name="Drula E."/>
            <person name="Kohler A."/>
            <person name="Sanchez-Garcia M."/>
            <person name="Andreopoulos B."/>
            <person name="Barry K.W."/>
            <person name="Bonito G."/>
            <person name="Buee M."/>
            <person name="Carver A."/>
            <person name="Chen C."/>
            <person name="Cichocki N."/>
            <person name="Clum A."/>
            <person name="Culley D."/>
            <person name="Crous P.W."/>
            <person name="Fauchery L."/>
            <person name="Girlanda M."/>
            <person name="Hayes R."/>
            <person name="Keri Z."/>
            <person name="LaButti K."/>
            <person name="Lipzen A."/>
            <person name="Lombard V."/>
            <person name="Magnuson J."/>
            <person name="Maillard F."/>
            <person name="Morin E."/>
            <person name="Murat C."/>
            <person name="Nolan M."/>
            <person name="Ohm R."/>
            <person name="Pangilinan J."/>
            <person name="Pereira M."/>
            <person name="Perotto S."/>
            <person name="Peter M."/>
            <person name="Riley R."/>
            <person name="Sitrit Y."/>
            <person name="Stielow B."/>
            <person name="Szollosi G."/>
            <person name="Zifcakova L."/>
            <person name="Stursova M."/>
            <person name="Spatafora J.W."/>
            <person name="Tedersoo L."/>
            <person name="Vaario L.-M."/>
            <person name="Yamada A."/>
            <person name="Yan M."/>
            <person name="Wang P."/>
            <person name="Xu J."/>
            <person name="Bruns T."/>
            <person name="Baldrian P."/>
            <person name="Vilgalys R."/>
            <person name="Henrissat B."/>
            <person name="Grigoriev I.V."/>
            <person name="Hibbett D."/>
            <person name="Nagy L.G."/>
            <person name="Martin F.M."/>
        </authorList>
    </citation>
    <scope>NUCLEOTIDE SEQUENCE</scope>
    <source>
        <strain evidence="1">BED1</strain>
    </source>
</reference>